<dbReference type="SUPFAM" id="SSF116726">
    <property type="entry name" value="TrkA C-terminal domain-like"/>
    <property type="match status" value="1"/>
</dbReference>
<dbReference type="Gene3D" id="3.30.70.1450">
    <property type="entry name" value="Regulator of K+ conductance, C-terminal domain"/>
    <property type="match status" value="1"/>
</dbReference>
<dbReference type="STRING" id="394096.DB31_3043"/>
<keyword evidence="5" id="KW-1185">Reference proteome</keyword>
<dbReference type="Gene3D" id="3.40.50.720">
    <property type="entry name" value="NAD(P)-binding Rossmann-like Domain"/>
    <property type="match status" value="1"/>
</dbReference>
<proteinExistence type="predicted"/>
<evidence type="ECO:0000259" key="3">
    <source>
        <dbReference type="PROSITE" id="PS51202"/>
    </source>
</evidence>
<accession>A0A085W5M1</accession>
<dbReference type="InterPro" id="IPR036291">
    <property type="entry name" value="NAD(P)-bd_dom_sf"/>
</dbReference>
<keyword evidence="1" id="KW-1133">Transmembrane helix</keyword>
<dbReference type="InterPro" id="IPR003148">
    <property type="entry name" value="RCK_N"/>
</dbReference>
<name>A0A085W5M1_9BACT</name>
<dbReference type="SUPFAM" id="SSF51735">
    <property type="entry name" value="NAD(P)-binding Rossmann-fold domains"/>
    <property type="match status" value="1"/>
</dbReference>
<evidence type="ECO:0000256" key="1">
    <source>
        <dbReference type="SAM" id="Phobius"/>
    </source>
</evidence>
<dbReference type="Pfam" id="PF02254">
    <property type="entry name" value="TrkA_N"/>
    <property type="match status" value="1"/>
</dbReference>
<dbReference type="InterPro" id="IPR006037">
    <property type="entry name" value="RCK_C"/>
</dbReference>
<dbReference type="GO" id="GO:0008324">
    <property type="term" value="F:monoatomic cation transmembrane transporter activity"/>
    <property type="evidence" value="ECO:0007669"/>
    <property type="project" value="InterPro"/>
</dbReference>
<dbReference type="InterPro" id="IPR036721">
    <property type="entry name" value="RCK_C_sf"/>
</dbReference>
<keyword evidence="1" id="KW-0812">Transmembrane</keyword>
<dbReference type="GO" id="GO:0006813">
    <property type="term" value="P:potassium ion transport"/>
    <property type="evidence" value="ECO:0007669"/>
    <property type="project" value="InterPro"/>
</dbReference>
<dbReference type="PANTHER" id="PTHR43833:SF11">
    <property type="entry name" value="VOLTAGE-GATED POTASSIUM CHANNEL KCH"/>
    <property type="match status" value="1"/>
</dbReference>
<feature type="domain" description="RCK N-terminal" evidence="2">
    <location>
        <begin position="127"/>
        <end position="246"/>
    </location>
</feature>
<comment type="caution">
    <text evidence="4">The sequence shown here is derived from an EMBL/GenBank/DDBJ whole genome shotgun (WGS) entry which is preliminary data.</text>
</comment>
<organism evidence="4 5">
    <name type="scientific">Hyalangium minutum</name>
    <dbReference type="NCBI Taxonomy" id="394096"/>
    <lineage>
        <taxon>Bacteria</taxon>
        <taxon>Pseudomonadati</taxon>
        <taxon>Myxococcota</taxon>
        <taxon>Myxococcia</taxon>
        <taxon>Myxococcales</taxon>
        <taxon>Cystobacterineae</taxon>
        <taxon>Archangiaceae</taxon>
        <taxon>Hyalangium</taxon>
    </lineage>
</organism>
<dbReference type="AlphaFoldDB" id="A0A085W5M1"/>
<dbReference type="RefSeq" id="WP_044196635.1">
    <property type="nucleotide sequence ID" value="NZ_JMCB01000019.1"/>
</dbReference>
<dbReference type="Proteomes" id="UP000028725">
    <property type="component" value="Unassembled WGS sequence"/>
</dbReference>
<dbReference type="InterPro" id="IPR050721">
    <property type="entry name" value="Trk_Ktr_HKT_K-transport"/>
</dbReference>
<evidence type="ECO:0000313" key="4">
    <source>
        <dbReference type="EMBL" id="KFE62984.1"/>
    </source>
</evidence>
<evidence type="ECO:0000313" key="5">
    <source>
        <dbReference type="Proteomes" id="UP000028725"/>
    </source>
</evidence>
<dbReference type="PROSITE" id="PS51202">
    <property type="entry name" value="RCK_C"/>
    <property type="match status" value="1"/>
</dbReference>
<dbReference type="EMBL" id="JMCB01000019">
    <property type="protein sequence ID" value="KFE62984.1"/>
    <property type="molecule type" value="Genomic_DNA"/>
</dbReference>
<dbReference type="PATRIC" id="fig|394096.3.peg.7368"/>
<dbReference type="PANTHER" id="PTHR43833">
    <property type="entry name" value="POTASSIUM CHANNEL PROTEIN 2-RELATED-RELATED"/>
    <property type="match status" value="1"/>
</dbReference>
<dbReference type="Pfam" id="PF02080">
    <property type="entry name" value="TrkA_C"/>
    <property type="match status" value="1"/>
</dbReference>
<protein>
    <submittedName>
        <fullName evidence="4">TrkA-N domain family protein</fullName>
    </submittedName>
</protein>
<dbReference type="PROSITE" id="PS51201">
    <property type="entry name" value="RCK_N"/>
    <property type="match status" value="1"/>
</dbReference>
<sequence>MNRSSPPRRRLIANLRYLFALLKRFRITLLLTAALFLGAPPIYQLQCELPGGEHVKAGKALQHVYFLLFGQPSLDCADDWVLTVLNLLIPPVGIALVVDGVVRFAYLFFAKHKSDKEWIEVIAETLKGHIIVCGAGRVGYRVVDQLLSMGKDVVVVEKREDGAFVSVLRDQQVPLLIDDIRSPQCLPRLNVRAASAIVCSTDDDLANLNIALDARRFNPGIRVVIRLFDDDLVAKVRDTFKAEALSSSSLAAPAMALAALDPRIVHSFRIGGHLMVVSVFEARTGLPGITISEVRDRFGALALSLRRGGEDKLHPNGDQRILDGDLLTLQAEYPDYRRLRAFTGEAHPPIWSDNESALPALTRPTGTD</sequence>
<gene>
    <name evidence="4" type="ORF">DB31_3043</name>
</gene>
<keyword evidence="1" id="KW-0472">Membrane</keyword>
<dbReference type="OrthoDB" id="9781411at2"/>
<feature type="transmembrane region" description="Helical" evidence="1">
    <location>
        <begin position="88"/>
        <end position="109"/>
    </location>
</feature>
<evidence type="ECO:0000259" key="2">
    <source>
        <dbReference type="PROSITE" id="PS51201"/>
    </source>
</evidence>
<reference evidence="4 5" key="1">
    <citation type="submission" date="2014-04" db="EMBL/GenBank/DDBJ databases">
        <title>Genome assembly of Hyalangium minutum DSM 14724.</title>
        <authorList>
            <person name="Sharma G."/>
            <person name="Subramanian S."/>
        </authorList>
    </citation>
    <scope>NUCLEOTIDE SEQUENCE [LARGE SCALE GENOMIC DNA]</scope>
    <source>
        <strain evidence="4 5">DSM 14724</strain>
    </source>
</reference>
<feature type="domain" description="RCK C-terminal" evidence="3">
    <location>
        <begin position="262"/>
        <end position="345"/>
    </location>
</feature>